<gene>
    <name evidence="3" type="ORF">GCM10011391_02800</name>
</gene>
<evidence type="ECO:0000313" key="4">
    <source>
        <dbReference type="Proteomes" id="UP000628775"/>
    </source>
</evidence>
<dbReference type="PIRSF" id="PIRSF001359">
    <property type="entry name" value="F_bP_aldolase_II"/>
    <property type="match status" value="1"/>
</dbReference>
<dbReference type="Proteomes" id="UP000628775">
    <property type="component" value="Unassembled WGS sequence"/>
</dbReference>
<dbReference type="EMBL" id="BMIR01000001">
    <property type="protein sequence ID" value="GGE27762.1"/>
    <property type="molecule type" value="Genomic_DNA"/>
</dbReference>
<dbReference type="PROSITE" id="PS00602">
    <property type="entry name" value="ALDOLASE_CLASS_II_1"/>
    <property type="match status" value="1"/>
</dbReference>
<dbReference type="GO" id="GO:0005975">
    <property type="term" value="P:carbohydrate metabolic process"/>
    <property type="evidence" value="ECO:0007669"/>
    <property type="project" value="InterPro"/>
</dbReference>
<dbReference type="InterPro" id="IPR013785">
    <property type="entry name" value="Aldolase_TIM"/>
</dbReference>
<feature type="binding site" evidence="2">
    <location>
        <position position="104"/>
    </location>
    <ligand>
        <name>Zn(2+)</name>
        <dbReference type="ChEBI" id="CHEBI:29105"/>
        <label>2</label>
    </ligand>
</feature>
<evidence type="ECO:0000256" key="2">
    <source>
        <dbReference type="PIRSR" id="PIRSR001359-3"/>
    </source>
</evidence>
<comment type="cofactor">
    <cofactor evidence="2">
        <name>Zn(2+)</name>
        <dbReference type="ChEBI" id="CHEBI:29105"/>
    </cofactor>
    <text evidence="2">Binds 2 Zn(2+) ions per subunit. One is catalytic and the other provides a structural contribution.</text>
</comment>
<protein>
    <submittedName>
        <fullName evidence="3">Fructose-bisphosphate aldolase</fullName>
    </submittedName>
</protein>
<dbReference type="AlphaFoldDB" id="A0A8J2VJK5"/>
<sequence length="278" mass="30435">MPLVSGKQMLEDAYKKGYAVGAFSVDHLNSIVAVIKTAEEMESPVIVQTGQGTFKQTRMNYLAALVKEVATEAKIPVALHLDHGTGFEQAIHAIRCGYTSLMFDGSRLNIEENISITQQIKKASSTLGLPLEAELGKLGTRGQDEFQSLTDPGEAEFFVRKTNVNSLAVALGNIHAAYGEEININLGHLKIIHDRVGIPMVLHGGTGVSHEDIKKAIQLGISKVNIATEWRRATVDYLRRELSDENQNDFFTLNMGVQNIICDIVRTKITLFGSQGKA</sequence>
<feature type="active site" description="Proton donor" evidence="1">
    <location>
        <position position="82"/>
    </location>
</feature>
<dbReference type="Gene3D" id="3.20.20.70">
    <property type="entry name" value="Aldolase class I"/>
    <property type="match status" value="1"/>
</dbReference>
<proteinExistence type="predicted"/>
<dbReference type="GO" id="GO:0016832">
    <property type="term" value="F:aldehyde-lyase activity"/>
    <property type="evidence" value="ECO:0007669"/>
    <property type="project" value="InterPro"/>
</dbReference>
<dbReference type="InterPro" id="IPR000771">
    <property type="entry name" value="FBA_II"/>
</dbReference>
<dbReference type="GO" id="GO:0008270">
    <property type="term" value="F:zinc ion binding"/>
    <property type="evidence" value="ECO:0007669"/>
    <property type="project" value="InterPro"/>
</dbReference>
<feature type="binding site" evidence="2">
    <location>
        <position position="83"/>
    </location>
    <ligand>
        <name>Zn(2+)</name>
        <dbReference type="ChEBI" id="CHEBI:29105"/>
        <label>1</label>
        <note>catalytic</note>
    </ligand>
</feature>
<feature type="binding site" evidence="2">
    <location>
        <position position="134"/>
    </location>
    <ligand>
        <name>Zn(2+)</name>
        <dbReference type="ChEBI" id="CHEBI:29105"/>
        <label>2</label>
    </ligand>
</feature>
<reference evidence="3" key="1">
    <citation type="journal article" date="2014" name="Int. J. Syst. Evol. Microbiol.">
        <title>Complete genome sequence of Corynebacterium casei LMG S-19264T (=DSM 44701T), isolated from a smear-ripened cheese.</title>
        <authorList>
            <consortium name="US DOE Joint Genome Institute (JGI-PGF)"/>
            <person name="Walter F."/>
            <person name="Albersmeier A."/>
            <person name="Kalinowski J."/>
            <person name="Ruckert C."/>
        </authorList>
    </citation>
    <scope>NUCLEOTIDE SEQUENCE</scope>
    <source>
        <strain evidence="3">CGMCC 1.15371</strain>
    </source>
</reference>
<dbReference type="PANTHER" id="PTHR30304">
    <property type="entry name" value="D-TAGATOSE-1,6-BISPHOSPHATE ALDOLASE"/>
    <property type="match status" value="1"/>
</dbReference>
<comment type="caution">
    <text evidence="3">The sequence shown here is derived from an EMBL/GenBank/DDBJ whole genome shotgun (WGS) entry which is preliminary data.</text>
</comment>
<feature type="binding site" evidence="2">
    <location>
        <position position="175"/>
    </location>
    <ligand>
        <name>Zn(2+)</name>
        <dbReference type="ChEBI" id="CHEBI:29105"/>
        <label>1</label>
        <note>catalytic</note>
    </ligand>
</feature>
<dbReference type="Pfam" id="PF01116">
    <property type="entry name" value="F_bP_aldolase"/>
    <property type="match status" value="1"/>
</dbReference>
<dbReference type="SUPFAM" id="SSF51569">
    <property type="entry name" value="Aldolase"/>
    <property type="match status" value="1"/>
</dbReference>
<reference evidence="3" key="2">
    <citation type="submission" date="2020-09" db="EMBL/GenBank/DDBJ databases">
        <authorList>
            <person name="Sun Q."/>
            <person name="Zhou Y."/>
        </authorList>
    </citation>
    <scope>NUCLEOTIDE SEQUENCE</scope>
    <source>
        <strain evidence="3">CGMCC 1.15371</strain>
    </source>
</reference>
<evidence type="ECO:0000256" key="1">
    <source>
        <dbReference type="PIRSR" id="PIRSR001359-1"/>
    </source>
</evidence>
<dbReference type="PANTHER" id="PTHR30304:SF0">
    <property type="entry name" value="D-TAGATOSE-1,6-BISPHOSPHATE ALDOLASE SUBUNIT GATY-RELATED"/>
    <property type="match status" value="1"/>
</dbReference>
<name>A0A8J2VJK5_9BACL</name>
<keyword evidence="4" id="KW-1185">Reference proteome</keyword>
<organism evidence="3 4">
    <name type="scientific">Pullulanibacillus camelliae</name>
    <dbReference type="NCBI Taxonomy" id="1707096"/>
    <lineage>
        <taxon>Bacteria</taxon>
        <taxon>Bacillati</taxon>
        <taxon>Bacillota</taxon>
        <taxon>Bacilli</taxon>
        <taxon>Bacillales</taxon>
        <taxon>Sporolactobacillaceae</taxon>
        <taxon>Pullulanibacillus</taxon>
    </lineage>
</organism>
<dbReference type="CDD" id="cd00947">
    <property type="entry name" value="TBP_aldolase_IIB"/>
    <property type="match status" value="1"/>
</dbReference>
<dbReference type="RefSeq" id="WP_188688089.1">
    <property type="nucleotide sequence ID" value="NZ_BMIR01000001.1"/>
</dbReference>
<keyword evidence="2" id="KW-0862">Zinc</keyword>
<keyword evidence="2" id="KW-0479">Metal-binding</keyword>
<accession>A0A8J2VJK5</accession>
<feature type="binding site" evidence="2">
    <location>
        <position position="203"/>
    </location>
    <ligand>
        <name>Zn(2+)</name>
        <dbReference type="ChEBI" id="CHEBI:29105"/>
        <label>1</label>
        <note>catalytic</note>
    </ligand>
</feature>
<dbReference type="NCBIfam" id="TIGR00167">
    <property type="entry name" value="cbbA"/>
    <property type="match status" value="1"/>
</dbReference>
<dbReference type="InterPro" id="IPR050246">
    <property type="entry name" value="Class_II_FBP_aldolase"/>
</dbReference>
<evidence type="ECO:0000313" key="3">
    <source>
        <dbReference type="EMBL" id="GGE27762.1"/>
    </source>
</evidence>